<proteinExistence type="predicted"/>
<keyword evidence="3" id="KW-0479">Metal-binding</keyword>
<dbReference type="PANTHER" id="PTHR37418">
    <property type="entry name" value="3-KETO-5-AMINOHEXANOATE CLEAVAGE ENZYME-RELATED"/>
    <property type="match status" value="1"/>
</dbReference>
<keyword evidence="2" id="KW-0808">Transferase</keyword>
<dbReference type="HOGENOM" id="CLU_065536_2_0_9"/>
<evidence type="ECO:0000256" key="2">
    <source>
        <dbReference type="ARBA" id="ARBA00022679"/>
    </source>
</evidence>
<dbReference type="Pfam" id="PF05853">
    <property type="entry name" value="BKACE"/>
    <property type="match status" value="1"/>
</dbReference>
<dbReference type="InParanoid" id="B2A639"/>
<accession>B2A639</accession>
<dbReference type="Proteomes" id="UP000001683">
    <property type="component" value="Chromosome"/>
</dbReference>
<dbReference type="KEGG" id="nth:Nther_1884"/>
<dbReference type="InterPro" id="IPR008567">
    <property type="entry name" value="BKACE"/>
</dbReference>
<keyword evidence="4" id="KW-0862">Zinc</keyword>
<dbReference type="STRING" id="457570.Nther_1884"/>
<dbReference type="AlphaFoldDB" id="B2A639"/>
<reference evidence="5 6" key="1">
    <citation type="submission" date="2008-04" db="EMBL/GenBank/DDBJ databases">
        <title>Complete sequence of chromosome of Natranaerobius thermophilus JW/NM-WN-LF.</title>
        <authorList>
            <consortium name="US DOE Joint Genome Institute"/>
            <person name="Copeland A."/>
            <person name="Lucas S."/>
            <person name="Lapidus A."/>
            <person name="Glavina del Rio T."/>
            <person name="Dalin E."/>
            <person name="Tice H."/>
            <person name="Bruce D."/>
            <person name="Goodwin L."/>
            <person name="Pitluck S."/>
            <person name="Chertkov O."/>
            <person name="Brettin T."/>
            <person name="Detter J.C."/>
            <person name="Han C."/>
            <person name="Kuske C.R."/>
            <person name="Schmutz J."/>
            <person name="Larimer F."/>
            <person name="Land M."/>
            <person name="Hauser L."/>
            <person name="Kyrpides N."/>
            <person name="Lykidis A."/>
            <person name="Mesbah N.M."/>
            <person name="Wiegel J."/>
        </authorList>
    </citation>
    <scope>NUCLEOTIDE SEQUENCE [LARGE SCALE GENOMIC DNA]</scope>
    <source>
        <strain evidence="6">ATCC BAA-1301 / DSM 18059 / JW/NM-WN-LF</strain>
    </source>
</reference>
<comment type="cofactor">
    <cofactor evidence="1">
        <name>Zn(2+)</name>
        <dbReference type="ChEBI" id="CHEBI:29105"/>
    </cofactor>
</comment>
<evidence type="ECO:0000256" key="4">
    <source>
        <dbReference type="ARBA" id="ARBA00022833"/>
    </source>
</evidence>
<keyword evidence="6" id="KW-1185">Reference proteome</keyword>
<dbReference type="GO" id="GO:0046872">
    <property type="term" value="F:metal ion binding"/>
    <property type="evidence" value="ECO:0007669"/>
    <property type="project" value="UniProtKB-KW"/>
</dbReference>
<dbReference type="PANTHER" id="PTHR37418:SF2">
    <property type="entry name" value="3-KETO-5-AMINOHEXANOATE CLEAVAGE ENZYME"/>
    <property type="match status" value="1"/>
</dbReference>
<evidence type="ECO:0000313" key="6">
    <source>
        <dbReference type="Proteomes" id="UP000001683"/>
    </source>
</evidence>
<reference evidence="5 6" key="2">
    <citation type="journal article" date="2011" name="J. Bacteriol.">
        <title>Complete genome sequence of the anaerobic, halophilic alkalithermophile Natranaerobius thermophilus JW/NM-WN-LF.</title>
        <authorList>
            <person name="Zhao B."/>
            <person name="Mesbah N.M."/>
            <person name="Dalin E."/>
            <person name="Goodwin L."/>
            <person name="Nolan M."/>
            <person name="Pitluck S."/>
            <person name="Chertkov O."/>
            <person name="Brettin T.S."/>
            <person name="Han J."/>
            <person name="Larimer F.W."/>
            <person name="Land M.L."/>
            <person name="Hauser L."/>
            <person name="Kyrpides N."/>
            <person name="Wiegel J."/>
        </authorList>
    </citation>
    <scope>NUCLEOTIDE SEQUENCE [LARGE SCALE GENOMIC DNA]</scope>
    <source>
        <strain evidence="6">ATCC BAA-1301 / DSM 18059 / JW/NM-WN-LF</strain>
    </source>
</reference>
<evidence type="ECO:0000256" key="1">
    <source>
        <dbReference type="ARBA" id="ARBA00001947"/>
    </source>
</evidence>
<evidence type="ECO:0000313" key="5">
    <source>
        <dbReference type="EMBL" id="ACB85456.1"/>
    </source>
</evidence>
<dbReference type="InterPro" id="IPR013785">
    <property type="entry name" value="Aldolase_TIM"/>
</dbReference>
<gene>
    <name evidence="5" type="ordered locus">Nther_1884</name>
</gene>
<dbReference type="Gene3D" id="3.20.20.70">
    <property type="entry name" value="Aldolase class I"/>
    <property type="match status" value="1"/>
</dbReference>
<dbReference type="GO" id="GO:0043720">
    <property type="term" value="F:3-keto-5-aminohexanoate cleavage activity"/>
    <property type="evidence" value="ECO:0007669"/>
    <property type="project" value="InterPro"/>
</dbReference>
<protein>
    <submittedName>
        <fullName evidence="5">3-keto-5-aminohexanoate cleavage enzyme</fullName>
    </submittedName>
</protein>
<dbReference type="eggNOG" id="COG3246">
    <property type="taxonomic scope" value="Bacteria"/>
</dbReference>
<sequence>MPDRLNIFNNINRKGGVKMEKLIITAAICGAEVTKEDNPNLPITAEELAEDAVKAEKAGASIIHLHVRDEEGNPTQDGEVFKKAIDAMKERGVSAIIQPSTGGAAGMSFEERAQPIELKPEMATLDCGTTNFGDAIFVNDLPMMREFGKEMKRLNILPELECFEPGHVYNALQLDKENLLPNHLHFDMVLGVPGAMKASLKNLMFMVDLLPEGSTWTVAGVGRHELPLATHAILMGGHVRVGFEDNIYYKKGVLAESNAQLVERIARLAEELGREVATPDEAREILKIK</sequence>
<evidence type="ECO:0000256" key="3">
    <source>
        <dbReference type="ARBA" id="ARBA00022723"/>
    </source>
</evidence>
<dbReference type="EMBL" id="CP001034">
    <property type="protein sequence ID" value="ACB85456.1"/>
    <property type="molecule type" value="Genomic_DNA"/>
</dbReference>
<organism evidence="5 6">
    <name type="scientific">Natranaerobius thermophilus (strain ATCC BAA-1301 / DSM 18059 / JW/NM-WN-LF)</name>
    <dbReference type="NCBI Taxonomy" id="457570"/>
    <lineage>
        <taxon>Bacteria</taxon>
        <taxon>Bacillati</taxon>
        <taxon>Bacillota</taxon>
        <taxon>Clostridia</taxon>
        <taxon>Natranaerobiales</taxon>
        <taxon>Natranaerobiaceae</taxon>
        <taxon>Natranaerobius</taxon>
    </lineage>
</organism>
<name>B2A639_NATTJ</name>